<dbReference type="AlphaFoldDB" id="A0A1P8WG29"/>
<dbReference type="PANTHER" id="PTHR35757">
    <property type="entry name" value="THERMOSOME SUBUNIT GAMMA"/>
    <property type="match status" value="1"/>
</dbReference>
<dbReference type="PANTHER" id="PTHR35757:SF1">
    <property type="entry name" value="THERMOSOME SUBUNIT GAMMA"/>
    <property type="match status" value="1"/>
</dbReference>
<accession>A0A1P8WG29</accession>
<evidence type="ECO:0000256" key="1">
    <source>
        <dbReference type="SAM" id="MobiDB-lite"/>
    </source>
</evidence>
<evidence type="ECO:0008006" key="4">
    <source>
        <dbReference type="Google" id="ProtNLM"/>
    </source>
</evidence>
<evidence type="ECO:0000313" key="2">
    <source>
        <dbReference type="EMBL" id="APZ93029.1"/>
    </source>
</evidence>
<dbReference type="EMBL" id="CP017641">
    <property type="protein sequence ID" value="APZ93029.1"/>
    <property type="molecule type" value="Genomic_DNA"/>
</dbReference>
<sequence>MRYLSACLLILAAFGLPETRAQDGRSAVAPVKQVNAQQKTAVKSDAATEDAKGEASTAIEQAADATAEAAPEYIRIQRNDRRAATALQTSIIRFADSEKYPGKTVDLIGAIHLGESQYYKELNDRFADYDVLLFEAVMPEEAVRRGFRPGGGRGARRSLTDEDEWTDAKVGLTAISVLQLGMKDALGLEFQLAGIDYTASNFVHADMTQEEFESSMAARGESFSKLLVREMGKAALQQQKVNPMAQQLDLMFSLIASDRKYRVRRIAAVELTKANTGTAFAEADGTSTIITERNVKALNILREQLAGKKPKIGVFYGAGHFPDMEERLIDDFGFKRKSEEWITAWRLTDVKAPRPAKN</sequence>
<protein>
    <recommendedName>
        <fullName evidence="4">TraB family protein</fullName>
    </recommendedName>
</protein>
<keyword evidence="3" id="KW-1185">Reference proteome</keyword>
<proteinExistence type="predicted"/>
<dbReference type="Proteomes" id="UP000187735">
    <property type="component" value="Chromosome"/>
</dbReference>
<organism evidence="2 3">
    <name type="scientific">Fuerstiella marisgermanici</name>
    <dbReference type="NCBI Taxonomy" id="1891926"/>
    <lineage>
        <taxon>Bacteria</taxon>
        <taxon>Pseudomonadati</taxon>
        <taxon>Planctomycetota</taxon>
        <taxon>Planctomycetia</taxon>
        <taxon>Planctomycetales</taxon>
        <taxon>Planctomycetaceae</taxon>
        <taxon>Fuerstiella</taxon>
    </lineage>
</organism>
<reference evidence="2 3" key="1">
    <citation type="journal article" date="2016" name="Front. Microbiol.">
        <title>Fuerstia marisgermanicae gen. nov., sp. nov., an Unusual Member of the Phylum Planctomycetes from the German Wadden Sea.</title>
        <authorList>
            <person name="Kohn T."/>
            <person name="Heuer A."/>
            <person name="Jogler M."/>
            <person name="Vollmers J."/>
            <person name="Boedeker C."/>
            <person name="Bunk B."/>
            <person name="Rast P."/>
            <person name="Borchert D."/>
            <person name="Glockner I."/>
            <person name="Freese H.M."/>
            <person name="Klenk H.P."/>
            <person name="Overmann J."/>
            <person name="Kaster A.K."/>
            <person name="Rohde M."/>
            <person name="Wiegand S."/>
            <person name="Jogler C."/>
        </authorList>
    </citation>
    <scope>NUCLEOTIDE SEQUENCE [LARGE SCALE GENOMIC DNA]</scope>
    <source>
        <strain evidence="2 3">NH11</strain>
    </source>
</reference>
<evidence type="ECO:0000313" key="3">
    <source>
        <dbReference type="Proteomes" id="UP000187735"/>
    </source>
</evidence>
<name>A0A1P8WG29_9PLAN</name>
<gene>
    <name evidence="2" type="ORF">Fuma_02642</name>
</gene>
<dbReference type="STRING" id="1891926.Fuma_02642"/>
<feature type="region of interest" description="Disordered" evidence="1">
    <location>
        <begin position="41"/>
        <end position="60"/>
    </location>
</feature>
<dbReference type="KEGG" id="fmr:Fuma_02642"/>